<name>A0ABR2D7P8_9ROSI</name>
<evidence type="ECO:0000313" key="2">
    <source>
        <dbReference type="EMBL" id="KAK8532027.1"/>
    </source>
</evidence>
<dbReference type="Pfam" id="PF02458">
    <property type="entry name" value="Transferase"/>
    <property type="match status" value="2"/>
</dbReference>
<accession>A0ABR2D7P8</accession>
<evidence type="ECO:0000256" key="1">
    <source>
        <dbReference type="ARBA" id="ARBA00022679"/>
    </source>
</evidence>
<keyword evidence="1" id="KW-0808">Transferase</keyword>
<dbReference type="PANTHER" id="PTHR31896:SF50">
    <property type="entry name" value="BAHD ACYLTRANSFERASE DCR"/>
    <property type="match status" value="1"/>
</dbReference>
<protein>
    <submittedName>
        <fullName evidence="2">Uncharacterized protein</fullName>
    </submittedName>
</protein>
<sequence>MPPSTTLVSKCTIFPGRKSHIQSLKLKLSVSDIPMLFCQYIQKGVLFTSPPFSFHHLLFLLHQSLSATLSHFPPLAARLTTGSDSHVHIVCNDDGIDFLAAKAPQLSIKQVLPPGEDVPDSVKEFFAYDNTSSYSGHSMSLAAVQVTELLDGVFIGCTVNHAVTSFWHFFNTLAEIRKLGNSEISSFQSLCAQLWRSVTRVRKFEPTKTMTFRMAVNCRHRLLPKLESYYFGNAIQSIPTYAEAGELLAKDLSWGADLLHKNVVAHDDGTVRRGVAEWEEQPRLFPLGNLDDASITMGTSPRFPMYDNDFGWGRPLAVWSGRANKFDGKISAFPGREGDGSVDLEVILAAETMTGLEKDVEIMQYVCE</sequence>
<keyword evidence="3" id="KW-1185">Reference proteome</keyword>
<gene>
    <name evidence="2" type="ORF">V6N12_053478</name>
</gene>
<evidence type="ECO:0000313" key="3">
    <source>
        <dbReference type="Proteomes" id="UP001472677"/>
    </source>
</evidence>
<dbReference type="Gene3D" id="3.30.559.10">
    <property type="entry name" value="Chloramphenicol acetyltransferase-like domain"/>
    <property type="match status" value="1"/>
</dbReference>
<proteinExistence type="predicted"/>
<reference evidence="2 3" key="1">
    <citation type="journal article" date="2024" name="G3 (Bethesda)">
        <title>Genome assembly of Hibiscus sabdariffa L. provides insights into metabolisms of medicinal natural products.</title>
        <authorList>
            <person name="Kim T."/>
        </authorList>
    </citation>
    <scope>NUCLEOTIDE SEQUENCE [LARGE SCALE GENOMIC DNA]</scope>
    <source>
        <strain evidence="2">TK-2024</strain>
        <tissue evidence="2">Old leaves</tissue>
    </source>
</reference>
<dbReference type="PANTHER" id="PTHR31896">
    <property type="entry name" value="FAMILY REGULATORY PROTEIN, PUTATIVE (AFU_ORTHOLOGUE AFUA_3G14730)-RELATED"/>
    <property type="match status" value="1"/>
</dbReference>
<comment type="caution">
    <text evidence="2">The sequence shown here is derived from an EMBL/GenBank/DDBJ whole genome shotgun (WGS) entry which is preliminary data.</text>
</comment>
<dbReference type="Proteomes" id="UP001472677">
    <property type="component" value="Unassembled WGS sequence"/>
</dbReference>
<dbReference type="EMBL" id="JBBPBM010000034">
    <property type="protein sequence ID" value="KAK8532027.1"/>
    <property type="molecule type" value="Genomic_DNA"/>
</dbReference>
<dbReference type="InterPro" id="IPR023213">
    <property type="entry name" value="CAT-like_dom_sf"/>
</dbReference>
<organism evidence="2 3">
    <name type="scientific">Hibiscus sabdariffa</name>
    <name type="common">roselle</name>
    <dbReference type="NCBI Taxonomy" id="183260"/>
    <lineage>
        <taxon>Eukaryota</taxon>
        <taxon>Viridiplantae</taxon>
        <taxon>Streptophyta</taxon>
        <taxon>Embryophyta</taxon>
        <taxon>Tracheophyta</taxon>
        <taxon>Spermatophyta</taxon>
        <taxon>Magnoliopsida</taxon>
        <taxon>eudicotyledons</taxon>
        <taxon>Gunneridae</taxon>
        <taxon>Pentapetalae</taxon>
        <taxon>rosids</taxon>
        <taxon>malvids</taxon>
        <taxon>Malvales</taxon>
        <taxon>Malvaceae</taxon>
        <taxon>Malvoideae</taxon>
        <taxon>Hibiscus</taxon>
    </lineage>
</organism>
<dbReference type="InterPro" id="IPR051283">
    <property type="entry name" value="Sec_Metabolite_Acyltrans"/>
</dbReference>